<name>A0A0E9QRS4_ANGAN</name>
<dbReference type="AlphaFoldDB" id="A0A0E9QRS4"/>
<organism evidence="1">
    <name type="scientific">Anguilla anguilla</name>
    <name type="common">European freshwater eel</name>
    <name type="synonym">Muraena anguilla</name>
    <dbReference type="NCBI Taxonomy" id="7936"/>
    <lineage>
        <taxon>Eukaryota</taxon>
        <taxon>Metazoa</taxon>
        <taxon>Chordata</taxon>
        <taxon>Craniata</taxon>
        <taxon>Vertebrata</taxon>
        <taxon>Euteleostomi</taxon>
        <taxon>Actinopterygii</taxon>
        <taxon>Neopterygii</taxon>
        <taxon>Teleostei</taxon>
        <taxon>Anguilliformes</taxon>
        <taxon>Anguillidae</taxon>
        <taxon>Anguilla</taxon>
    </lineage>
</organism>
<protein>
    <submittedName>
        <fullName evidence="1">Uncharacterized protein</fullName>
    </submittedName>
</protein>
<proteinExistence type="predicted"/>
<reference evidence="1" key="1">
    <citation type="submission" date="2014-11" db="EMBL/GenBank/DDBJ databases">
        <authorList>
            <person name="Amaro Gonzalez C."/>
        </authorList>
    </citation>
    <scope>NUCLEOTIDE SEQUENCE</scope>
</reference>
<sequence length="37" mass="4536">MSEIQYIISYKMFYDYQIKCLRSIIQDKTKIVCHAFD</sequence>
<dbReference type="EMBL" id="GBXM01089617">
    <property type="protein sequence ID" value="JAH18960.1"/>
    <property type="molecule type" value="Transcribed_RNA"/>
</dbReference>
<accession>A0A0E9QRS4</accession>
<evidence type="ECO:0000313" key="1">
    <source>
        <dbReference type="EMBL" id="JAH18960.1"/>
    </source>
</evidence>
<reference evidence="1" key="2">
    <citation type="journal article" date="2015" name="Fish Shellfish Immunol.">
        <title>Early steps in the European eel (Anguilla anguilla)-Vibrio vulnificus interaction in the gills: Role of the RtxA13 toxin.</title>
        <authorList>
            <person name="Callol A."/>
            <person name="Pajuelo D."/>
            <person name="Ebbesson L."/>
            <person name="Teles M."/>
            <person name="MacKenzie S."/>
            <person name="Amaro C."/>
        </authorList>
    </citation>
    <scope>NUCLEOTIDE SEQUENCE</scope>
</reference>